<dbReference type="RefSeq" id="WP_240828782.1">
    <property type="nucleotide sequence ID" value="NZ_JAKWBL010000001.1"/>
</dbReference>
<keyword evidence="2" id="KW-1185">Reference proteome</keyword>
<name>A0ABS9SJ59_9BACT</name>
<proteinExistence type="predicted"/>
<protein>
    <submittedName>
        <fullName evidence="1">Uncharacterized protein</fullName>
    </submittedName>
</protein>
<evidence type="ECO:0000313" key="2">
    <source>
        <dbReference type="Proteomes" id="UP001202248"/>
    </source>
</evidence>
<dbReference type="Proteomes" id="UP001202248">
    <property type="component" value="Unassembled WGS sequence"/>
</dbReference>
<gene>
    <name evidence="1" type="ORF">MKP09_10900</name>
</gene>
<dbReference type="EMBL" id="JAKWBL010000001">
    <property type="protein sequence ID" value="MCH5598382.1"/>
    <property type="molecule type" value="Genomic_DNA"/>
</dbReference>
<dbReference type="SUPFAM" id="SSF52266">
    <property type="entry name" value="SGNH hydrolase"/>
    <property type="match status" value="1"/>
</dbReference>
<accession>A0ABS9SJ59</accession>
<comment type="caution">
    <text evidence="1">The sequence shown here is derived from an EMBL/GenBank/DDBJ whole genome shotgun (WGS) entry which is preliminary data.</text>
</comment>
<organism evidence="1 2">
    <name type="scientific">Niabella ginsengisoli</name>
    <dbReference type="NCBI Taxonomy" id="522298"/>
    <lineage>
        <taxon>Bacteria</taxon>
        <taxon>Pseudomonadati</taxon>
        <taxon>Bacteroidota</taxon>
        <taxon>Chitinophagia</taxon>
        <taxon>Chitinophagales</taxon>
        <taxon>Chitinophagaceae</taxon>
        <taxon>Niabella</taxon>
    </lineage>
</organism>
<reference evidence="1 2" key="1">
    <citation type="submission" date="2022-02" db="EMBL/GenBank/DDBJ databases">
        <authorList>
            <person name="Min J."/>
        </authorList>
    </citation>
    <scope>NUCLEOTIDE SEQUENCE [LARGE SCALE GENOMIC DNA]</scope>
    <source>
        <strain evidence="1 2">GR10-1</strain>
    </source>
</reference>
<evidence type="ECO:0000313" key="1">
    <source>
        <dbReference type="EMBL" id="MCH5598382.1"/>
    </source>
</evidence>
<sequence length="89" mass="9914">MIVTMDIGSAATVHPPEKRLVAERLMQAALANTYGCNALPWRSPEYLKHTIKTGAVLLEFSIQDKAFISMAILLPTLKLQGRIGFFIRQ</sequence>